<accession>A0A640TCV6</accession>
<evidence type="ECO:0000313" key="3">
    <source>
        <dbReference type="EMBL" id="GFE20842.1"/>
    </source>
</evidence>
<keyword evidence="2" id="KW-0812">Transmembrane</keyword>
<organism evidence="3 5">
    <name type="scientific">Streptomyces nigrescens</name>
    <dbReference type="NCBI Taxonomy" id="1920"/>
    <lineage>
        <taxon>Bacteria</taxon>
        <taxon>Bacillati</taxon>
        <taxon>Actinomycetota</taxon>
        <taxon>Actinomycetes</taxon>
        <taxon>Kitasatosporales</taxon>
        <taxon>Streptomycetaceae</taxon>
        <taxon>Streptomyces</taxon>
    </lineage>
</organism>
<dbReference type="Proteomes" id="UP001210169">
    <property type="component" value="Chromosome"/>
</dbReference>
<dbReference type="InterPro" id="IPR046187">
    <property type="entry name" value="DUF6215"/>
</dbReference>
<evidence type="ECO:0000313" key="4">
    <source>
        <dbReference type="EMBL" id="WAU03220.1"/>
    </source>
</evidence>
<proteinExistence type="predicted"/>
<evidence type="ECO:0000313" key="6">
    <source>
        <dbReference type="Proteomes" id="UP001210169"/>
    </source>
</evidence>
<keyword evidence="2" id="KW-0472">Membrane</keyword>
<dbReference type="GeneID" id="301330528"/>
<dbReference type="EMBL" id="BLIP01000001">
    <property type="protein sequence ID" value="GFE20842.1"/>
    <property type="molecule type" value="Genomic_DNA"/>
</dbReference>
<evidence type="ECO:0000256" key="1">
    <source>
        <dbReference type="SAM" id="MobiDB-lite"/>
    </source>
</evidence>
<dbReference type="Proteomes" id="UP000429552">
    <property type="component" value="Unassembled WGS sequence"/>
</dbReference>
<dbReference type="AlphaFoldDB" id="A0A640TCV6"/>
<reference evidence="3 5" key="1">
    <citation type="submission" date="2019-12" db="EMBL/GenBank/DDBJ databases">
        <title>Whole genome shotgun sequence of Streptomyces libani subsp. libani NBRC 13452.</title>
        <authorList>
            <person name="Ichikawa N."/>
            <person name="Kimura A."/>
            <person name="Kitahashi Y."/>
            <person name="Komaki H."/>
            <person name="Tamura T."/>
        </authorList>
    </citation>
    <scope>NUCLEOTIDE SEQUENCE [LARGE SCALE GENOMIC DNA]</scope>
    <source>
        <strain evidence="3 5">NBRC 13452</strain>
    </source>
</reference>
<keyword evidence="6" id="KW-1185">Reference proteome</keyword>
<sequence>MTDVFDEPTTGAPTQGGPAKGVRTKGAPAEGAGAWGQAVAAVALVAGLGIGLWALQGMESSSGPDSAPPPARCSGGEAEKESRRVSGAQLCKALNRPDLADLLGTPGQAAKTAGGSGDSVKLGNGKEIATPSAQVEFETYTVTLSATYDGHPVAGSAALLGDGARQQTVLERPAVVYADRTISIRFRLDGSDSESGPGVPARTVTVARDAKDSGGSFEVSLWRADGMVPDDAVLLRVAEKVLPTVPGWAAGG</sequence>
<protein>
    <submittedName>
        <fullName evidence="4">DUF6215 domain-containing protein</fullName>
    </submittedName>
</protein>
<feature type="region of interest" description="Disordered" evidence="1">
    <location>
        <begin position="102"/>
        <end position="125"/>
    </location>
</feature>
<dbReference type="Pfam" id="PF19721">
    <property type="entry name" value="DUF6215"/>
    <property type="match status" value="1"/>
</dbReference>
<gene>
    <name evidence="3" type="ORF">Sliba_12950</name>
    <name evidence="4" type="ORF">STRNI_001333</name>
</gene>
<keyword evidence="2" id="KW-1133">Transmembrane helix</keyword>
<feature type="region of interest" description="Disordered" evidence="1">
    <location>
        <begin position="59"/>
        <end position="81"/>
    </location>
</feature>
<evidence type="ECO:0000313" key="5">
    <source>
        <dbReference type="Proteomes" id="UP000429552"/>
    </source>
</evidence>
<feature type="transmembrane region" description="Helical" evidence="2">
    <location>
        <begin position="34"/>
        <end position="55"/>
    </location>
</feature>
<dbReference type="EMBL" id="CP114203">
    <property type="protein sequence ID" value="WAU03220.1"/>
    <property type="molecule type" value="Genomic_DNA"/>
</dbReference>
<name>A0A640TCV6_STRNI</name>
<evidence type="ECO:0000256" key="2">
    <source>
        <dbReference type="SAM" id="Phobius"/>
    </source>
</evidence>
<dbReference type="RefSeq" id="WP_159484979.1">
    <property type="nucleotide sequence ID" value="NZ_BLIP01000001.1"/>
</dbReference>
<feature type="region of interest" description="Disordered" evidence="1">
    <location>
        <begin position="1"/>
        <end position="29"/>
    </location>
</feature>
<reference evidence="4 6" key="2">
    <citation type="submission" date="2022-12" db="EMBL/GenBank/DDBJ databases">
        <authorList>
            <person name="Ruckert C."/>
            <person name="Busche T."/>
            <person name="Kalinowski J."/>
            <person name="Wittmann C."/>
        </authorList>
    </citation>
    <scope>NUCLEOTIDE SEQUENCE [LARGE SCALE GENOMIC DNA]</scope>
    <source>
        <strain evidence="4 6">DSM 40276</strain>
    </source>
</reference>